<reference evidence="1 2" key="1">
    <citation type="submission" date="2013-07" db="EMBL/GenBank/DDBJ databases">
        <title>Genome sequence of Salmonella bongori N268-08 - a rare clinical isolate.</title>
        <authorList>
            <person name="Marti R."/>
            <person name="Hagens S."/>
            <person name="Loessner M.J."/>
            <person name="Klumpp J."/>
        </authorList>
    </citation>
    <scope>NUCLEOTIDE SEQUENCE [LARGE SCALE GENOMIC DNA]</scope>
    <source>
        <strain evidence="1 2">N268-08</strain>
    </source>
</reference>
<name>S5MS36_SALBN</name>
<proteinExistence type="predicted"/>
<organism evidence="1 2">
    <name type="scientific">Salmonella bongori N268-08</name>
    <dbReference type="NCBI Taxonomy" id="1197719"/>
    <lineage>
        <taxon>Bacteria</taxon>
        <taxon>Pseudomonadati</taxon>
        <taxon>Pseudomonadota</taxon>
        <taxon>Gammaproteobacteria</taxon>
        <taxon>Enterobacterales</taxon>
        <taxon>Enterobacteriaceae</taxon>
        <taxon>Salmonella</taxon>
    </lineage>
</organism>
<evidence type="ECO:0000313" key="2">
    <source>
        <dbReference type="Proteomes" id="UP000015042"/>
    </source>
</evidence>
<evidence type="ECO:0000313" key="1">
    <source>
        <dbReference type="EMBL" id="AGR57408.1"/>
    </source>
</evidence>
<dbReference type="AlphaFoldDB" id="S5MS36"/>
<dbReference type="Proteomes" id="UP000015042">
    <property type="component" value="Chromosome"/>
</dbReference>
<protein>
    <submittedName>
        <fullName evidence="1">Uncharacterized protein</fullName>
    </submittedName>
</protein>
<accession>S5MS36</accession>
<dbReference type="EMBL" id="CP006608">
    <property type="protein sequence ID" value="AGR57408.1"/>
    <property type="molecule type" value="Genomic_DNA"/>
</dbReference>
<sequence length="38" mass="4384">MLVSLAGEWCTKRRAEDIIRSPVRRFAFYPVSTLLDVS</sequence>
<dbReference type="HOGENOM" id="CLU_3332624_0_0_6"/>
<dbReference type="KEGG" id="sbz:A464_222"/>
<gene>
    <name evidence="1" type="ORF">A464_222</name>
</gene>